<name>A0AAQ4EDJ7_AMBAM</name>
<protein>
    <submittedName>
        <fullName evidence="2">Uncharacterized protein</fullName>
    </submittedName>
</protein>
<evidence type="ECO:0000256" key="1">
    <source>
        <dbReference type="SAM" id="MobiDB-lite"/>
    </source>
</evidence>
<dbReference type="Proteomes" id="UP001321473">
    <property type="component" value="Unassembled WGS sequence"/>
</dbReference>
<reference evidence="2 3" key="1">
    <citation type="journal article" date="2023" name="Arcadia Sci">
        <title>De novo assembly of a long-read Amblyomma americanum tick genome.</title>
        <authorList>
            <person name="Chou S."/>
            <person name="Poskanzer K.E."/>
            <person name="Rollins M."/>
            <person name="Thuy-Boun P.S."/>
        </authorList>
    </citation>
    <scope>NUCLEOTIDE SEQUENCE [LARGE SCALE GENOMIC DNA]</scope>
    <source>
        <strain evidence="2">F_SG_1</strain>
        <tissue evidence="2">Salivary glands</tissue>
    </source>
</reference>
<gene>
    <name evidence="2" type="ORF">V5799_012666</name>
</gene>
<dbReference type="AlphaFoldDB" id="A0AAQ4EDJ7"/>
<proteinExistence type="predicted"/>
<feature type="region of interest" description="Disordered" evidence="1">
    <location>
        <begin position="41"/>
        <end position="60"/>
    </location>
</feature>
<evidence type="ECO:0000313" key="2">
    <source>
        <dbReference type="EMBL" id="KAK8772801.1"/>
    </source>
</evidence>
<sequence>TRPVLIIQYNIFGDNALTDERLRDVSFSTCFLVGWPCMGTSSPKTERREGELLSRAVSPR</sequence>
<dbReference type="EMBL" id="JARKHS020017779">
    <property type="protein sequence ID" value="KAK8772801.1"/>
    <property type="molecule type" value="Genomic_DNA"/>
</dbReference>
<keyword evidence="3" id="KW-1185">Reference proteome</keyword>
<feature type="non-terminal residue" evidence="2">
    <location>
        <position position="1"/>
    </location>
</feature>
<evidence type="ECO:0000313" key="3">
    <source>
        <dbReference type="Proteomes" id="UP001321473"/>
    </source>
</evidence>
<accession>A0AAQ4EDJ7</accession>
<organism evidence="2 3">
    <name type="scientific">Amblyomma americanum</name>
    <name type="common">Lone star tick</name>
    <dbReference type="NCBI Taxonomy" id="6943"/>
    <lineage>
        <taxon>Eukaryota</taxon>
        <taxon>Metazoa</taxon>
        <taxon>Ecdysozoa</taxon>
        <taxon>Arthropoda</taxon>
        <taxon>Chelicerata</taxon>
        <taxon>Arachnida</taxon>
        <taxon>Acari</taxon>
        <taxon>Parasitiformes</taxon>
        <taxon>Ixodida</taxon>
        <taxon>Ixodoidea</taxon>
        <taxon>Ixodidae</taxon>
        <taxon>Amblyomminae</taxon>
        <taxon>Amblyomma</taxon>
    </lineage>
</organism>
<comment type="caution">
    <text evidence="2">The sequence shown here is derived from an EMBL/GenBank/DDBJ whole genome shotgun (WGS) entry which is preliminary data.</text>
</comment>